<feature type="active site" description="Nucleophile" evidence="6">
    <location>
        <position position="13"/>
    </location>
</feature>
<keyword evidence="3 7" id="KW-0963">Cytoplasm</keyword>
<dbReference type="OrthoDB" id="3388at2759"/>
<organism evidence="9 10">
    <name type="scientific">Brenthis ino</name>
    <name type="common">lesser marbled fritillary</name>
    <dbReference type="NCBI Taxonomy" id="405034"/>
    <lineage>
        <taxon>Eukaryota</taxon>
        <taxon>Metazoa</taxon>
        <taxon>Ecdysozoa</taxon>
        <taxon>Arthropoda</taxon>
        <taxon>Hexapoda</taxon>
        <taxon>Insecta</taxon>
        <taxon>Pterygota</taxon>
        <taxon>Neoptera</taxon>
        <taxon>Endopterygota</taxon>
        <taxon>Lepidoptera</taxon>
        <taxon>Glossata</taxon>
        <taxon>Ditrysia</taxon>
        <taxon>Papilionoidea</taxon>
        <taxon>Nymphalidae</taxon>
        <taxon>Heliconiinae</taxon>
        <taxon>Argynnini</taxon>
        <taxon>Brenthis</taxon>
    </lineage>
</organism>
<feature type="active site" description="Proton donor" evidence="6">
    <location>
        <position position="128"/>
    </location>
</feature>
<evidence type="ECO:0000256" key="6">
    <source>
        <dbReference type="PIRSR" id="PIRSR617867-1"/>
    </source>
</evidence>
<evidence type="ECO:0000256" key="2">
    <source>
        <dbReference type="ARBA" id="ARBA00011063"/>
    </source>
</evidence>
<evidence type="ECO:0000313" key="10">
    <source>
        <dbReference type="Proteomes" id="UP000838878"/>
    </source>
</evidence>
<reference evidence="9" key="1">
    <citation type="submission" date="2021-12" db="EMBL/GenBank/DDBJ databases">
        <authorList>
            <person name="Martin H S."/>
        </authorList>
    </citation>
    <scope>NUCLEOTIDE SEQUENCE</scope>
</reference>
<sequence length="162" mass="18486">MAEYTIKKALFVCLGNSCRSPIAEGVFKHTVNKLGKGHEWEIDSAAIADWNVGYPPSDRATNVMRKHGIRYNGVGRQITTEDFNNFDYIFGMDEQNIRNLHHLAPTEPKAKILLLGDFDPEGERIIRDPYFDNDDRGFEKCYQQATRSSKGFLEQLEKGSIK</sequence>
<dbReference type="SMART" id="SM00226">
    <property type="entry name" value="LMWPc"/>
    <property type="match status" value="1"/>
</dbReference>
<dbReference type="InterPro" id="IPR023485">
    <property type="entry name" value="Ptyr_pPase"/>
</dbReference>
<dbReference type="PANTHER" id="PTHR11717">
    <property type="entry name" value="LOW MOLECULAR WEIGHT PROTEIN TYROSINE PHOSPHATASE"/>
    <property type="match status" value="1"/>
</dbReference>
<dbReference type="GO" id="GO:0004726">
    <property type="term" value="F:non-membrane spanning protein tyrosine phosphatase activity"/>
    <property type="evidence" value="ECO:0007669"/>
    <property type="project" value="InterPro"/>
</dbReference>
<evidence type="ECO:0000256" key="5">
    <source>
        <dbReference type="ARBA" id="ARBA00022912"/>
    </source>
</evidence>
<proteinExistence type="inferred from homology"/>
<feature type="non-terminal residue" evidence="9">
    <location>
        <position position="162"/>
    </location>
</feature>
<gene>
    <name evidence="9" type="ORF">BINO364_LOCUS12924</name>
</gene>
<dbReference type="EC" id="3.1.3.48" evidence="7"/>
<dbReference type="PRINTS" id="PR00719">
    <property type="entry name" value="LMWPTPASE"/>
</dbReference>
<evidence type="ECO:0000256" key="4">
    <source>
        <dbReference type="ARBA" id="ARBA00022801"/>
    </source>
</evidence>
<dbReference type="Proteomes" id="UP000838878">
    <property type="component" value="Chromosome 6"/>
</dbReference>
<feature type="active site" evidence="6">
    <location>
        <position position="19"/>
    </location>
</feature>
<feature type="domain" description="Phosphotyrosine protein phosphatase I" evidence="8">
    <location>
        <begin position="7"/>
        <end position="155"/>
    </location>
</feature>
<evidence type="ECO:0000256" key="7">
    <source>
        <dbReference type="RuleBase" id="RU368115"/>
    </source>
</evidence>
<dbReference type="Gene3D" id="3.40.50.2300">
    <property type="match status" value="1"/>
</dbReference>
<dbReference type="InterPro" id="IPR050438">
    <property type="entry name" value="LMW_PTPase"/>
</dbReference>
<dbReference type="InterPro" id="IPR002115">
    <property type="entry name" value="Tyr_Pase_low_mol_wt_mml"/>
</dbReference>
<dbReference type="SUPFAM" id="SSF52788">
    <property type="entry name" value="Phosphotyrosine protein phosphatases I"/>
    <property type="match status" value="1"/>
</dbReference>
<comment type="catalytic activity">
    <reaction evidence="7">
        <text>O-phospho-L-tyrosyl-[protein] + H2O = L-tyrosyl-[protein] + phosphate</text>
        <dbReference type="Rhea" id="RHEA:10684"/>
        <dbReference type="Rhea" id="RHEA-COMP:10136"/>
        <dbReference type="Rhea" id="RHEA-COMP:20101"/>
        <dbReference type="ChEBI" id="CHEBI:15377"/>
        <dbReference type="ChEBI" id="CHEBI:43474"/>
        <dbReference type="ChEBI" id="CHEBI:46858"/>
        <dbReference type="ChEBI" id="CHEBI:61978"/>
        <dbReference type="EC" id="3.1.3.48"/>
    </reaction>
</comment>
<dbReference type="EMBL" id="OV170226">
    <property type="protein sequence ID" value="CAH0727608.1"/>
    <property type="molecule type" value="Genomic_DNA"/>
</dbReference>
<dbReference type="AlphaFoldDB" id="A0A8J9UWX5"/>
<comment type="catalytic activity">
    <reaction evidence="7">
        <text>a phosphate monoester + H2O = an alcohol + phosphate</text>
        <dbReference type="Rhea" id="RHEA:15017"/>
        <dbReference type="ChEBI" id="CHEBI:15377"/>
        <dbReference type="ChEBI" id="CHEBI:30879"/>
        <dbReference type="ChEBI" id="CHEBI:43474"/>
        <dbReference type="ChEBI" id="CHEBI:67140"/>
        <dbReference type="EC" id="3.1.3.2"/>
    </reaction>
</comment>
<comment type="function">
    <text evidence="7">Acts on tyrosine phosphorylated proteins, low-MW aryl phosphates and natural and synthetic acyl phosphates.</text>
</comment>
<keyword evidence="4 7" id="KW-0378">Hydrolase</keyword>
<dbReference type="Pfam" id="PF01451">
    <property type="entry name" value="LMWPc"/>
    <property type="match status" value="1"/>
</dbReference>
<evidence type="ECO:0000256" key="3">
    <source>
        <dbReference type="ARBA" id="ARBA00022490"/>
    </source>
</evidence>
<dbReference type="FunFam" id="3.40.50.2300:FF:000105">
    <property type="entry name" value="Low molecular weight phosphotyrosine protein"/>
    <property type="match status" value="1"/>
</dbReference>
<dbReference type="PANTHER" id="PTHR11717:SF29">
    <property type="entry name" value="ACID PHOSPHATASE"/>
    <property type="match status" value="1"/>
</dbReference>
<evidence type="ECO:0000313" key="9">
    <source>
        <dbReference type="EMBL" id="CAH0727608.1"/>
    </source>
</evidence>
<accession>A0A8J9UWX5</accession>
<evidence type="ECO:0000256" key="1">
    <source>
        <dbReference type="ARBA" id="ARBA00004496"/>
    </source>
</evidence>
<comment type="subcellular location">
    <subcellularLocation>
        <location evidence="1 7">Cytoplasm</location>
    </subcellularLocation>
</comment>
<dbReference type="InterPro" id="IPR036196">
    <property type="entry name" value="Ptyr_pPase_sf"/>
</dbReference>
<dbReference type="EC" id="3.1.3.2" evidence="7"/>
<comment type="similarity">
    <text evidence="2 7">Belongs to the low molecular weight phosphotyrosine protein phosphatase family.</text>
</comment>
<dbReference type="InterPro" id="IPR017867">
    <property type="entry name" value="Tyr_phospatase_low_mol_wt"/>
</dbReference>
<protein>
    <recommendedName>
        <fullName evidence="7">Low molecular weight phosphotyrosine protein phosphatase</fullName>
        <shortName evidence="7">LMW-PTP</shortName>
        <shortName evidence="7">LMW-PTPase</shortName>
        <ecNumber evidence="7">3.1.3.2</ecNumber>
        <ecNumber evidence="7">3.1.3.48</ecNumber>
    </recommendedName>
    <alternativeName>
        <fullName evidence="7">Low molecular weight cytosolic acid phosphatase</fullName>
    </alternativeName>
</protein>
<dbReference type="GO" id="GO:0003993">
    <property type="term" value="F:acid phosphatase activity"/>
    <property type="evidence" value="ECO:0007669"/>
    <property type="project" value="UniProtKB-UniRule"/>
</dbReference>
<name>A0A8J9UWX5_9NEOP</name>
<dbReference type="CDD" id="cd16343">
    <property type="entry name" value="LMWPTP"/>
    <property type="match status" value="1"/>
</dbReference>
<dbReference type="PRINTS" id="PR00720">
    <property type="entry name" value="MAMMALPTPASE"/>
</dbReference>
<evidence type="ECO:0000259" key="8">
    <source>
        <dbReference type="SMART" id="SM00226"/>
    </source>
</evidence>
<keyword evidence="5 7" id="KW-0904">Protein phosphatase</keyword>
<keyword evidence="10" id="KW-1185">Reference proteome</keyword>
<dbReference type="GO" id="GO:0005737">
    <property type="term" value="C:cytoplasm"/>
    <property type="evidence" value="ECO:0007669"/>
    <property type="project" value="UniProtKB-SubCell"/>
</dbReference>